<feature type="signal peptide" evidence="8">
    <location>
        <begin position="1"/>
        <end position="31"/>
    </location>
</feature>
<evidence type="ECO:0000256" key="7">
    <source>
        <dbReference type="SAM" id="MobiDB-lite"/>
    </source>
</evidence>
<feature type="binding site" evidence="4">
    <location>
        <position position="274"/>
    </location>
    <ligand>
        <name>Ca(2+)</name>
        <dbReference type="ChEBI" id="CHEBI:29108"/>
        <label>1</label>
    </ligand>
</feature>
<evidence type="ECO:0000313" key="10">
    <source>
        <dbReference type="Proteomes" id="UP000076218"/>
    </source>
</evidence>
<feature type="compositionally biased region" description="Polar residues" evidence="7">
    <location>
        <begin position="75"/>
        <end position="87"/>
    </location>
</feature>
<dbReference type="SUPFAM" id="SSF75005">
    <property type="entry name" value="Arabinanase/levansucrase/invertase"/>
    <property type="match status" value="1"/>
</dbReference>
<dbReference type="GO" id="GO:0046872">
    <property type="term" value="F:metal ion binding"/>
    <property type="evidence" value="ECO:0007669"/>
    <property type="project" value="UniProtKB-KW"/>
</dbReference>
<feature type="site" description="Transition state stabilizer" evidence="5">
    <location>
        <position position="274"/>
    </location>
</feature>
<feature type="binding site" evidence="3">
    <location>
        <position position="103"/>
    </location>
    <ligand>
        <name>substrate</name>
    </ligand>
</feature>
<dbReference type="InterPro" id="IPR023296">
    <property type="entry name" value="Glyco_hydro_beta-prop_sf"/>
</dbReference>
<evidence type="ECO:0000256" key="6">
    <source>
        <dbReference type="RuleBase" id="RU361220"/>
    </source>
</evidence>
<dbReference type="CDD" id="cd08997">
    <property type="entry name" value="GH68"/>
    <property type="match status" value="1"/>
</dbReference>
<feature type="active site" description="Proton donor/acceptor" evidence="2">
    <location>
        <position position="366"/>
    </location>
</feature>
<dbReference type="GO" id="GO:0050053">
    <property type="term" value="F:levansucrase activity"/>
    <property type="evidence" value="ECO:0007669"/>
    <property type="project" value="InterPro"/>
</dbReference>
<evidence type="ECO:0000256" key="1">
    <source>
        <dbReference type="ARBA" id="ARBA00006775"/>
    </source>
</evidence>
<proteinExistence type="inferred from homology"/>
<comment type="cofactor">
    <cofactor evidence="4">
        <name>Ca(2+)</name>
        <dbReference type="ChEBI" id="CHEBI:29108"/>
    </cofactor>
</comment>
<evidence type="ECO:0000256" key="8">
    <source>
        <dbReference type="SAM" id="SignalP"/>
    </source>
</evidence>
<feature type="chain" id="PRO_5007601353" evidence="8">
    <location>
        <begin position="32"/>
        <end position="521"/>
    </location>
</feature>
<dbReference type="Gene3D" id="2.115.10.20">
    <property type="entry name" value="Glycosyl hydrolase domain, family 43"/>
    <property type="match status" value="1"/>
</dbReference>
<evidence type="ECO:0000256" key="3">
    <source>
        <dbReference type="PIRSR" id="PIRSR603469-2"/>
    </source>
</evidence>
<feature type="binding site" evidence="3">
    <location>
        <begin position="364"/>
        <end position="366"/>
    </location>
    <ligand>
        <name>substrate</name>
    </ligand>
</feature>
<feature type="binding site" evidence="3">
    <location>
        <position position="192"/>
    </location>
    <ligand>
        <name>substrate</name>
    </ligand>
</feature>
<keyword evidence="4" id="KW-0479">Metal-binding</keyword>
<name>A0A154UZ40_9MICO</name>
<dbReference type="Proteomes" id="UP000076218">
    <property type="component" value="Unassembled WGS sequence"/>
</dbReference>
<evidence type="ECO:0000256" key="2">
    <source>
        <dbReference type="PIRSR" id="PIRSR603469-1"/>
    </source>
</evidence>
<keyword evidence="8" id="KW-0732">Signal</keyword>
<comment type="similarity">
    <text evidence="1 6">Belongs to the glycosyl hydrolase 68 family.</text>
</comment>
<feature type="active site" description="Nucleophile" evidence="2">
    <location>
        <position position="104"/>
    </location>
</feature>
<feature type="region of interest" description="Disordered" evidence="7">
    <location>
        <begin position="69"/>
        <end position="90"/>
    </location>
</feature>
<dbReference type="AlphaFoldDB" id="A0A154UZ40"/>
<dbReference type="GO" id="GO:0009758">
    <property type="term" value="P:carbohydrate utilization"/>
    <property type="evidence" value="ECO:0007669"/>
    <property type="project" value="InterPro"/>
</dbReference>
<dbReference type="RefSeq" id="WP_063072395.1">
    <property type="nucleotide sequence ID" value="NZ_LQXA01000047.1"/>
</dbReference>
<comment type="caution">
    <text evidence="9">The sequence shown here is derived from an EMBL/GenBank/DDBJ whole genome shotgun (WGS) entry which is preliminary data.</text>
</comment>
<evidence type="ECO:0000313" key="9">
    <source>
        <dbReference type="EMBL" id="KZC94224.1"/>
    </source>
</evidence>
<dbReference type="STRING" id="31965.AWH51_14280"/>
<reference evidence="9 10" key="1">
    <citation type="submission" date="2016-01" db="EMBL/GenBank/DDBJ databases">
        <title>Draft genome sequence of Clavibacter michiganensis subsp. tessellarius DOAB 609.</title>
        <authorList>
            <person name="Tambong J.T."/>
        </authorList>
    </citation>
    <scope>NUCLEOTIDE SEQUENCE [LARGE SCALE GENOMIC DNA]</scope>
    <source>
        <strain evidence="9 10">DOAB 609</strain>
    </source>
</reference>
<protein>
    <submittedName>
        <fullName evidence="9">Levansucrase</fullName>
    </submittedName>
</protein>
<keyword evidence="4" id="KW-0106">Calcium</keyword>
<dbReference type="EMBL" id="LQXA01000047">
    <property type="protein sequence ID" value="KZC94224.1"/>
    <property type="molecule type" value="Genomic_DNA"/>
</dbReference>
<evidence type="ECO:0000256" key="4">
    <source>
        <dbReference type="PIRSR" id="PIRSR603469-3"/>
    </source>
</evidence>
<feature type="binding site" evidence="4">
    <location>
        <position position="363"/>
    </location>
    <ligand>
        <name>Ca(2+)</name>
        <dbReference type="ChEBI" id="CHEBI:29108"/>
        <label>1</label>
    </ligand>
</feature>
<organism evidence="9 10">
    <name type="scientific">Clavibacter tessellarius</name>
    <dbReference type="NCBI Taxonomy" id="31965"/>
    <lineage>
        <taxon>Bacteria</taxon>
        <taxon>Bacillati</taxon>
        <taxon>Actinomycetota</taxon>
        <taxon>Actinomycetes</taxon>
        <taxon>Micrococcales</taxon>
        <taxon>Microbacteriaceae</taxon>
        <taxon>Clavibacter</taxon>
    </lineage>
</organism>
<dbReference type="InterPro" id="IPR003469">
    <property type="entry name" value="Glyco_hydro_68"/>
</dbReference>
<dbReference type="OrthoDB" id="3359526at2"/>
<gene>
    <name evidence="9" type="ORF">AWH51_14280</name>
</gene>
<accession>A0A154UZ40</accession>
<sequence length="521" mass="56028">MTKRIRRGLSASAVATLVVASALIAGGSAQAAGSTPPRPTVHTQKAYAPEDDFTAHWTRADAKQIAKLSDPTAAPRQNSMPAAQTMPQVPKDFPTMTDKAYVWDTWPLTDASGQTYSVDGYDVIFALTAPRTLSFDDRHTAAKIGYFTRPTGIPAEQRPENGGWTYQGNVFEDGVTDGVFPDQSFSQQAEWSGSTRIMPDGTIKMFFTDVAFYRDAKGQDVKAADPVISLSQGRIEKTDGAVKVAGFETVTPLLRPDGQKYQTKEQNAGVNFRDPSTFKDPKHPGKTYMVFEANVAGKRGEQQCDATDLGYRKGDPAAEDPKEVTASGANYQMASIGLAVADDDDLTKWHFLDPLLESGCVTDQTERPEVVIQGGKYYLFTISHRSTFAKGIDGPEGVYGFVGNGLRSDYKPMNSGFGLVLGNPTNLNYAGGTAYGPDYNQTPGAFQAYSSYILPGGLVESFIDAVGSKDSFRRGGTLGPTVKLDITGDTSKLDRGYGEGGLGAYADIPTTKAYDPAHPPQ</sequence>
<dbReference type="Pfam" id="PF02435">
    <property type="entry name" value="Glyco_hydro_68"/>
    <property type="match status" value="1"/>
</dbReference>
<evidence type="ECO:0000256" key="5">
    <source>
        <dbReference type="PIRSR" id="PIRSR603469-4"/>
    </source>
</evidence>